<dbReference type="Pfam" id="PF21597">
    <property type="entry name" value="TetR_C_43"/>
    <property type="match status" value="1"/>
</dbReference>
<evidence type="ECO:0000259" key="6">
    <source>
        <dbReference type="PROSITE" id="PS50977"/>
    </source>
</evidence>
<dbReference type="Gene3D" id="1.10.357.10">
    <property type="entry name" value="Tetracycline Repressor, domain 2"/>
    <property type="match status" value="1"/>
</dbReference>
<dbReference type="Pfam" id="PF00440">
    <property type="entry name" value="TetR_N"/>
    <property type="match status" value="1"/>
</dbReference>
<dbReference type="PRINTS" id="PR00455">
    <property type="entry name" value="HTHTETR"/>
</dbReference>
<name>A0A917EZ70_9MICO</name>
<dbReference type="Proteomes" id="UP000598775">
    <property type="component" value="Unassembled WGS sequence"/>
</dbReference>
<dbReference type="InterPro" id="IPR001647">
    <property type="entry name" value="HTH_TetR"/>
</dbReference>
<comment type="caution">
    <text evidence="7">The sequence shown here is derived from an EMBL/GenBank/DDBJ whole genome shotgun (WGS) entry which is preliminary data.</text>
</comment>
<feature type="domain" description="HTH tetR-type" evidence="6">
    <location>
        <begin position="28"/>
        <end position="87"/>
    </location>
</feature>
<dbReference type="AlphaFoldDB" id="A0A917EZ70"/>
<dbReference type="InterPro" id="IPR049445">
    <property type="entry name" value="TetR_SbtR-like_C"/>
</dbReference>
<dbReference type="SUPFAM" id="SSF46689">
    <property type="entry name" value="Homeodomain-like"/>
    <property type="match status" value="1"/>
</dbReference>
<evidence type="ECO:0000256" key="1">
    <source>
        <dbReference type="ARBA" id="ARBA00023015"/>
    </source>
</evidence>
<feature type="region of interest" description="Disordered" evidence="5">
    <location>
        <begin position="1"/>
        <end position="26"/>
    </location>
</feature>
<keyword evidence="8" id="KW-1185">Reference proteome</keyword>
<dbReference type="EMBL" id="BMGP01000005">
    <property type="protein sequence ID" value="GGF34302.1"/>
    <property type="molecule type" value="Genomic_DNA"/>
</dbReference>
<accession>A0A917EZ70</accession>
<evidence type="ECO:0000256" key="5">
    <source>
        <dbReference type="SAM" id="MobiDB-lite"/>
    </source>
</evidence>
<dbReference type="GO" id="GO:0000976">
    <property type="term" value="F:transcription cis-regulatory region binding"/>
    <property type="evidence" value="ECO:0007669"/>
    <property type="project" value="TreeGrafter"/>
</dbReference>
<sequence length="233" mass="24505">MGGTDAADAGTARSRPRSRPRPKRKDAALNNERLVQAAREVFARKGLSATLEDIAAQAGVGVGTVYRNFASKREIVETLYDEAIESALADVQDALAIEDPWQAIVAFFEVTAANQARDRGLGETLHGPGHGPGAAGPSQLAAATLVATLQPLFERAAAAGVIRDGVTATDIWPIFTMLNSVYGLSEANPDLWRRYLTLLLDGLRATDRGALPVPPLDVAAFTAAVSRADSGTG</sequence>
<evidence type="ECO:0000313" key="7">
    <source>
        <dbReference type="EMBL" id="GGF34302.1"/>
    </source>
</evidence>
<evidence type="ECO:0000313" key="8">
    <source>
        <dbReference type="Proteomes" id="UP000598775"/>
    </source>
</evidence>
<dbReference type="InterPro" id="IPR036271">
    <property type="entry name" value="Tet_transcr_reg_TetR-rel_C_sf"/>
</dbReference>
<feature type="compositionally biased region" description="Basic residues" evidence="5">
    <location>
        <begin position="14"/>
        <end position="24"/>
    </location>
</feature>
<feature type="compositionally biased region" description="Low complexity" evidence="5">
    <location>
        <begin position="1"/>
        <end position="13"/>
    </location>
</feature>
<dbReference type="SUPFAM" id="SSF48498">
    <property type="entry name" value="Tetracyclin repressor-like, C-terminal domain"/>
    <property type="match status" value="1"/>
</dbReference>
<proteinExistence type="predicted"/>
<gene>
    <name evidence="7" type="ORF">GCM10011399_29320</name>
</gene>
<dbReference type="GO" id="GO:0003700">
    <property type="term" value="F:DNA-binding transcription factor activity"/>
    <property type="evidence" value="ECO:0007669"/>
    <property type="project" value="TreeGrafter"/>
</dbReference>
<reference evidence="7 8" key="1">
    <citation type="journal article" date="2014" name="Int. J. Syst. Evol. Microbiol.">
        <title>Complete genome sequence of Corynebacterium casei LMG S-19264T (=DSM 44701T), isolated from a smear-ripened cheese.</title>
        <authorList>
            <consortium name="US DOE Joint Genome Institute (JGI-PGF)"/>
            <person name="Walter F."/>
            <person name="Albersmeier A."/>
            <person name="Kalinowski J."/>
            <person name="Ruckert C."/>
        </authorList>
    </citation>
    <scope>NUCLEOTIDE SEQUENCE [LARGE SCALE GENOMIC DNA]</scope>
    <source>
        <strain evidence="7 8">CGMCC 1.12976</strain>
    </source>
</reference>
<evidence type="ECO:0000256" key="3">
    <source>
        <dbReference type="ARBA" id="ARBA00023163"/>
    </source>
</evidence>
<dbReference type="InterPro" id="IPR050109">
    <property type="entry name" value="HTH-type_TetR-like_transc_reg"/>
</dbReference>
<protein>
    <submittedName>
        <fullName evidence="7">TetR family transcriptional regulator</fullName>
    </submittedName>
</protein>
<dbReference type="PANTHER" id="PTHR30055">
    <property type="entry name" value="HTH-TYPE TRANSCRIPTIONAL REGULATOR RUTR"/>
    <property type="match status" value="1"/>
</dbReference>
<evidence type="ECO:0000256" key="4">
    <source>
        <dbReference type="PROSITE-ProRule" id="PRU00335"/>
    </source>
</evidence>
<dbReference type="InterPro" id="IPR009057">
    <property type="entry name" value="Homeodomain-like_sf"/>
</dbReference>
<keyword evidence="1" id="KW-0805">Transcription regulation</keyword>
<dbReference type="PANTHER" id="PTHR30055:SF234">
    <property type="entry name" value="HTH-TYPE TRANSCRIPTIONAL REGULATOR BETI"/>
    <property type="match status" value="1"/>
</dbReference>
<dbReference type="PROSITE" id="PS50977">
    <property type="entry name" value="HTH_TETR_2"/>
    <property type="match status" value="1"/>
</dbReference>
<feature type="DNA-binding region" description="H-T-H motif" evidence="4">
    <location>
        <begin position="50"/>
        <end position="69"/>
    </location>
</feature>
<evidence type="ECO:0000256" key="2">
    <source>
        <dbReference type="ARBA" id="ARBA00023125"/>
    </source>
</evidence>
<organism evidence="7 8">
    <name type="scientific">Subtercola lobariae</name>
    <dbReference type="NCBI Taxonomy" id="1588641"/>
    <lineage>
        <taxon>Bacteria</taxon>
        <taxon>Bacillati</taxon>
        <taxon>Actinomycetota</taxon>
        <taxon>Actinomycetes</taxon>
        <taxon>Micrococcales</taxon>
        <taxon>Microbacteriaceae</taxon>
        <taxon>Subtercola</taxon>
    </lineage>
</organism>
<keyword evidence="2 4" id="KW-0238">DNA-binding</keyword>
<keyword evidence="3" id="KW-0804">Transcription</keyword>